<gene>
    <name evidence="1" type="ORF">V2S66_19885</name>
</gene>
<evidence type="ECO:0000313" key="1">
    <source>
        <dbReference type="EMBL" id="MEE4544227.1"/>
    </source>
</evidence>
<dbReference type="RefSeq" id="WP_330797222.1">
    <property type="nucleotide sequence ID" value="NZ_JAZEWV010000015.1"/>
</dbReference>
<organism evidence="1 2">
    <name type="scientific">Actinacidiphila polyblastidii</name>
    <dbReference type="NCBI Taxonomy" id="3110430"/>
    <lineage>
        <taxon>Bacteria</taxon>
        <taxon>Bacillati</taxon>
        <taxon>Actinomycetota</taxon>
        <taxon>Actinomycetes</taxon>
        <taxon>Kitasatosporales</taxon>
        <taxon>Streptomycetaceae</taxon>
        <taxon>Actinacidiphila</taxon>
    </lineage>
</organism>
<dbReference type="EMBL" id="JAZEWV010000015">
    <property type="protein sequence ID" value="MEE4544227.1"/>
    <property type="molecule type" value="Genomic_DNA"/>
</dbReference>
<evidence type="ECO:0008006" key="3">
    <source>
        <dbReference type="Google" id="ProtNLM"/>
    </source>
</evidence>
<name>A0ABU7PG44_9ACTN</name>
<keyword evidence="2" id="KW-1185">Reference proteome</keyword>
<accession>A0ABU7PG44</accession>
<protein>
    <recommendedName>
        <fullName evidence="3">SIS domain-containing protein</fullName>
    </recommendedName>
</protein>
<sequence length="193" mass="20040">MDALRVARLREALAGTVWPQTAREFGGALRRSVRGGGALLVVGTAAYEPWHLAAHLEEEAAWRAAPELAPTLVRHRVPAGARPHLAVGLGRLAASRRGETVLVVAPGAVGDGFLERLDAVRRAGARVLAVDATGGSDLRGLAHEALVLAPEPQLSLDAVQHLVAAGAAAAAPCGAGSRLTRLTDRLTAPPPRW</sequence>
<reference evidence="1 2" key="1">
    <citation type="submission" date="2023-12" db="EMBL/GenBank/DDBJ databases">
        <title>Streptomyces sp. V4-01.</title>
        <authorList>
            <person name="Somphong A."/>
            <person name="Phongsopitanun W."/>
        </authorList>
    </citation>
    <scope>NUCLEOTIDE SEQUENCE [LARGE SCALE GENOMIC DNA]</scope>
    <source>
        <strain evidence="1 2">V4-01</strain>
    </source>
</reference>
<comment type="caution">
    <text evidence="1">The sequence shown here is derived from an EMBL/GenBank/DDBJ whole genome shotgun (WGS) entry which is preliminary data.</text>
</comment>
<evidence type="ECO:0000313" key="2">
    <source>
        <dbReference type="Proteomes" id="UP001344658"/>
    </source>
</evidence>
<dbReference type="Proteomes" id="UP001344658">
    <property type="component" value="Unassembled WGS sequence"/>
</dbReference>
<proteinExistence type="predicted"/>